<evidence type="ECO:0000256" key="1">
    <source>
        <dbReference type="ARBA" id="ARBA00022598"/>
    </source>
</evidence>
<protein>
    <recommendedName>
        <fullName evidence="2">Putative cysteine ligase BshC</fullName>
        <ecNumber evidence="2">6.-.-.-</ecNumber>
    </recommendedName>
</protein>
<dbReference type="GeneID" id="93644679"/>
<dbReference type="PIRSF" id="PIRSF012535">
    <property type="entry name" value="UCP012535"/>
    <property type="match status" value="1"/>
</dbReference>
<dbReference type="InterPro" id="IPR055398">
    <property type="entry name" value="Rossmann-like_BshC"/>
</dbReference>
<evidence type="ECO:0000313" key="5">
    <source>
        <dbReference type="EMBL" id="AJI23691.1"/>
    </source>
</evidence>
<dbReference type="EMBL" id="CP009920">
    <property type="protein sequence ID" value="AJI23691.1"/>
    <property type="molecule type" value="Genomic_DNA"/>
</dbReference>
<dbReference type="KEGG" id="bmeg:BG04_1203"/>
<evidence type="ECO:0000256" key="2">
    <source>
        <dbReference type="HAMAP-Rule" id="MF_01867"/>
    </source>
</evidence>
<name>A0A0B6AJI1_PRIM2</name>
<dbReference type="AlphaFoldDB" id="A0A0B6AJI1"/>
<dbReference type="HOGENOM" id="CLU_022249_1_0_9"/>
<feature type="domain" description="Bacillithiol biosynthesis BshC N-terminal Rossmann-like" evidence="3">
    <location>
        <begin position="1"/>
        <end position="380"/>
    </location>
</feature>
<reference evidence="5 6" key="1">
    <citation type="journal article" date="2015" name="Genome Announc.">
        <title>Complete genome sequences for 35 biothreat assay-relevant bacillus species.</title>
        <authorList>
            <person name="Johnson S.L."/>
            <person name="Daligault H.E."/>
            <person name="Davenport K.W."/>
            <person name="Jaissle J."/>
            <person name="Frey K.G."/>
            <person name="Ladner J.T."/>
            <person name="Broomall S.M."/>
            <person name="Bishop-Lilly K.A."/>
            <person name="Bruce D.C."/>
            <person name="Gibbons H.S."/>
            <person name="Coyne S.R."/>
            <person name="Lo C.C."/>
            <person name="Meincke L."/>
            <person name="Munk A.C."/>
            <person name="Koroleva G.I."/>
            <person name="Rosenzweig C.N."/>
            <person name="Palacios G.F."/>
            <person name="Redden C.L."/>
            <person name="Minogue T.D."/>
            <person name="Chain P.S."/>
        </authorList>
    </citation>
    <scope>NUCLEOTIDE SEQUENCE [LARGE SCALE GENOMIC DNA]</scope>
    <source>
        <strain evidence="6">ATCC 14581 / DSM 32 / JCM 2506 / NBRC 15308 / NCIMB 9376 / NCTC 10342 / NRRL B-14308 / VKM B-512</strain>
    </source>
</reference>
<organism evidence="5 6">
    <name type="scientific">Priestia megaterium (strain ATCC 14581 / DSM 32 / CCUG 1817 / JCM 2506 / NBRC 15308 / NCIMB 9376 / NCTC 10342 / NRRL B-14308 / VKM B-512 / Ford 19)</name>
    <name type="common">Bacillus megaterium</name>
    <dbReference type="NCBI Taxonomy" id="1348623"/>
    <lineage>
        <taxon>Bacteria</taxon>
        <taxon>Bacillati</taxon>
        <taxon>Bacillota</taxon>
        <taxon>Bacilli</taxon>
        <taxon>Bacillales</taxon>
        <taxon>Bacillaceae</taxon>
        <taxon>Priestia</taxon>
    </lineage>
</organism>
<evidence type="ECO:0000313" key="6">
    <source>
        <dbReference type="Proteomes" id="UP000031829"/>
    </source>
</evidence>
<dbReference type="RefSeq" id="WP_034649136.1">
    <property type="nucleotide sequence ID" value="NZ_BCVB01000001.1"/>
</dbReference>
<dbReference type="HAMAP" id="MF_01867">
    <property type="entry name" value="BshC"/>
    <property type="match status" value="1"/>
</dbReference>
<feature type="domain" description="Bacillithiol biosynthesis BshC C-terminal coiled-coil" evidence="4">
    <location>
        <begin position="384"/>
        <end position="540"/>
    </location>
</feature>
<dbReference type="InterPro" id="IPR011199">
    <property type="entry name" value="Bacillithiol_biosynth_BshC"/>
</dbReference>
<dbReference type="Pfam" id="PF24850">
    <property type="entry name" value="CC_BshC"/>
    <property type="match status" value="1"/>
</dbReference>
<gene>
    <name evidence="2 5" type="primary">bshC</name>
    <name evidence="5" type="ORF">BG04_1203</name>
</gene>
<dbReference type="Pfam" id="PF10079">
    <property type="entry name" value="Rossmann-like_BshC"/>
    <property type="match status" value="1"/>
</dbReference>
<dbReference type="GO" id="GO:0016874">
    <property type="term" value="F:ligase activity"/>
    <property type="evidence" value="ECO:0007669"/>
    <property type="project" value="UniProtKB-UniRule"/>
</dbReference>
<evidence type="ECO:0000259" key="3">
    <source>
        <dbReference type="Pfam" id="PF10079"/>
    </source>
</evidence>
<dbReference type="NCBIfam" id="TIGR03998">
    <property type="entry name" value="thiol_BshC"/>
    <property type="match status" value="1"/>
</dbReference>
<keyword evidence="1 2" id="KW-0436">Ligase</keyword>
<dbReference type="Proteomes" id="UP000031829">
    <property type="component" value="Chromosome"/>
</dbReference>
<dbReference type="InterPro" id="IPR055399">
    <property type="entry name" value="CC_BshC"/>
</dbReference>
<evidence type="ECO:0000259" key="4">
    <source>
        <dbReference type="Pfam" id="PF24850"/>
    </source>
</evidence>
<accession>A0A0B6AJI1</accession>
<proteinExistence type="inferred from homology"/>
<comment type="function">
    <text evidence="2">Involved in bacillithiol (BSH) biosynthesis. May catalyze the last step of the pathway, the addition of cysteine to glucosamine malate (GlcN-Mal) to generate BSH.</text>
</comment>
<comment type="similarity">
    <text evidence="2">Belongs to the BshC family.</text>
</comment>
<dbReference type="EC" id="6.-.-.-" evidence="2"/>
<sequence>MEITDVSLKAGNKLTNDYIKGEKQALSFFHYNIHEKDVYEKRLADVQKQSYPREQLAEYLLDFNKRYGASSKTIENIEKLKDPNSVVVVGGQQAGLLTGPLYTIHKVISIVLLAKQQEEALNVPVLPVFWIAGEDHDFAEINHVYTEHKNQLLKKTLKHSLKKKQMVSQIELDHEACRSWVRDVFQTFNETAHTNQVLHFVLEALDKSRTYVDFFAHLVTTMFAESGLILMDAASKEVRSIESSFFVTLIEQNDKLSSAVMEQQTEIQKQYGRMIEVGEETAHLFYSHNENRVLLERDAEQEQFVGKQNELALSKEELVQIAKQTPELLSNNVVTRPLMQEYLLPTLAFIAGPGEVAYWAELEKAFSLFSFKMPPVVPRLSYAIVERHIEKYMDELQLDLSNVVNEGVDAEREHWLKTEVHNPYEMYFEKAKEDFEKIHKTLRENIQKEDKTFDEVMLKNRAIIQKQFETIQKIVESKQLIKHDVKHSKYAQIELALRPYNAPQERMWNIMYYLNGYGMQFVSDLLSAEVELNHQLKVCYV</sequence>